<keyword evidence="3" id="KW-0677">Repeat</keyword>
<dbReference type="GO" id="GO:0007165">
    <property type="term" value="P:signal transduction"/>
    <property type="evidence" value="ECO:0007669"/>
    <property type="project" value="InterPro"/>
</dbReference>
<dbReference type="PANTHER" id="PTHR11017:SF559">
    <property type="entry name" value="DISEASE RESISTANCE PROTEIN CHL1"/>
    <property type="match status" value="1"/>
</dbReference>
<protein>
    <recommendedName>
        <fullName evidence="1">ADP-ribosyl cyclase/cyclic ADP-ribose hydrolase</fullName>
        <ecNumber evidence="1">3.2.2.6</ecNumber>
    </recommendedName>
</protein>
<dbReference type="InterPro" id="IPR045344">
    <property type="entry name" value="C-JID"/>
</dbReference>
<keyword evidence="2" id="KW-0433">Leucine-rich repeat</keyword>
<dbReference type="Gramene" id="QL05p082177:mrna">
    <property type="protein sequence ID" value="QL05p082177:mrna"/>
    <property type="gene ID" value="QL05p082177"/>
</dbReference>
<dbReference type="InterPro" id="IPR032675">
    <property type="entry name" value="LRR_dom_sf"/>
</dbReference>
<dbReference type="EC" id="3.2.2.6" evidence="1"/>
<dbReference type="EMBL" id="LRBV02000005">
    <property type="status" value="NOT_ANNOTATED_CDS"/>
    <property type="molecule type" value="Genomic_DNA"/>
</dbReference>
<proteinExistence type="predicted"/>
<dbReference type="FunFam" id="3.40.50.10140:FF:000007">
    <property type="entry name" value="Disease resistance protein (TIR-NBS-LRR class)"/>
    <property type="match status" value="1"/>
</dbReference>
<dbReference type="Pfam" id="PF01582">
    <property type="entry name" value="TIR"/>
    <property type="match status" value="1"/>
</dbReference>
<dbReference type="AlphaFoldDB" id="A0A7N2LTH9"/>
<dbReference type="PRINTS" id="PR00364">
    <property type="entry name" value="DISEASERSIST"/>
</dbReference>
<reference evidence="9" key="2">
    <citation type="submission" date="2021-01" db="UniProtKB">
        <authorList>
            <consortium name="EnsemblPlants"/>
        </authorList>
    </citation>
    <scope>IDENTIFICATION</scope>
</reference>
<accession>A0A7N2LTH9</accession>
<evidence type="ECO:0000313" key="10">
    <source>
        <dbReference type="Proteomes" id="UP000594261"/>
    </source>
</evidence>
<dbReference type="Gene3D" id="3.40.50.10140">
    <property type="entry name" value="Toll/interleukin-1 receptor homology (TIR) domain"/>
    <property type="match status" value="1"/>
</dbReference>
<evidence type="ECO:0000256" key="6">
    <source>
        <dbReference type="ARBA" id="ARBA00023027"/>
    </source>
</evidence>
<evidence type="ECO:0000259" key="8">
    <source>
        <dbReference type="PROSITE" id="PS50104"/>
    </source>
</evidence>
<dbReference type="SUPFAM" id="SSF52058">
    <property type="entry name" value="L domain-like"/>
    <property type="match status" value="1"/>
</dbReference>
<dbReference type="InterPro" id="IPR035897">
    <property type="entry name" value="Toll_tir_struct_dom_sf"/>
</dbReference>
<keyword evidence="4" id="KW-0378">Hydrolase</keyword>
<dbReference type="InterPro" id="IPR002182">
    <property type="entry name" value="NB-ARC"/>
</dbReference>
<sequence>MSTQKSCASSSSSFSSSTSQWKHDVFLSFYGDDTRKNFTDHLYATLKQKCINTYRDNENLEQGKPIALGLMKAIEKSKYAVIILSKNYAFSKWFLNKLVKILECMKEKGLKVRLIFYHVNPSDVGNQRESFLQAFLEHKKDPMVSTEQIDKWRAALKEVSKIHGRHLVDSPESIDIEEITKSIFDELNCELSNDSEHLVGINSHVKEMMNLFSTMLDDVLFIGIWGMPGIGKTTLAYAIYKRICHQFEASGFIFDIREIVEKHGLVHLQKQLLSETLMVKEVDIWDEHKGIEVIKKRLLNKKMGWRIVRGELPQEPGKHNKLWLCKDVFHVLKENTGIEAVEGIVLDFQGTKVVEGMVLNWPPHKENLNDKAFSNMKSLRLLKISNVHLPTGLNFLSNKLRMMEWHDYPLKFMPISFQPDNLVELIMPRSHIEQLPEGLTNLANLRLLDLRDSKVLVKTPNFIGCPNLERLIFQGCTSLYELHLSIGALNKLTLSNLKDCKSLTGLPCEINLKSLEIFILSGCSSLKNLSEIGTNMTILSELYLDGTAVEELPSSLERLTGLTVLSLQGCKNLSSFPSVSLPSLKTLNLSGINQPPKSWLSHGFSLVRAVDDFFKGCFPIQEVSNLLLPRLRFNVSLNLSDRNLWDGGLPDDLSCLSSLQTLDLSKNNFTRLPDSISQLSKLKTLKLNDCSRLQSLPDLPLSIEFVEARRCPLLSEKYSNQDFGWTSGETGFTMVICNNKDNDQSLNIRIPSLRSFERVVEGESHENKILLGFLDSTETPEWFSYKTLGSSVTIPLPSDLLDDSSWKGIALFTSVVILENLNNVSSGQDDVSFDFISGKLRDHLEDCSCIRVFIRSKCTYIKIETCGARVLYKQDLGKFLEAEASGKMKQRSKCDLDKDLIHQNKNFCDSSSSTEIPDWFSHQNLGPSIRMPLPLDLHDNSSWIVIALFAVVIVHKKLNRKDCKIFIDFNCRSDMVEGPVDRCPSIVVDTSNIQHGPYRHACSRSLKLLVQAGELRDCLKECSWISTLITSDSPYVRIKMCGARVVYMQDLEKFVQAKGKIKQRSKCQIDKVESNQSNDRLKDAIILEDLNNEVNSWRTRWSFLLALVGNNDKIDLPNSSTMSVAKSENFLKWGQAKYIIVFWSEQRNVKIYCIHASIFDSLLMLETQYLELDFLFQTFFALNV</sequence>
<dbReference type="PROSITE" id="PS50104">
    <property type="entry name" value="TIR"/>
    <property type="match status" value="1"/>
</dbReference>
<dbReference type="SMART" id="SM00369">
    <property type="entry name" value="LRR_TYP"/>
    <property type="match status" value="2"/>
</dbReference>
<dbReference type="InterPro" id="IPR027417">
    <property type="entry name" value="P-loop_NTPase"/>
</dbReference>
<dbReference type="Pfam" id="PF23286">
    <property type="entry name" value="LRR_13"/>
    <property type="match status" value="1"/>
</dbReference>
<dbReference type="Gene3D" id="3.40.50.300">
    <property type="entry name" value="P-loop containing nucleotide triphosphate hydrolases"/>
    <property type="match status" value="1"/>
</dbReference>
<dbReference type="InterPro" id="IPR044974">
    <property type="entry name" value="Disease_R_plants"/>
</dbReference>
<dbReference type="SUPFAM" id="SSF52200">
    <property type="entry name" value="Toll/Interleukin receptor TIR domain"/>
    <property type="match status" value="1"/>
</dbReference>
<evidence type="ECO:0000256" key="7">
    <source>
        <dbReference type="ARBA" id="ARBA00047304"/>
    </source>
</evidence>
<dbReference type="InParanoid" id="A0A7N2LTH9"/>
<evidence type="ECO:0000256" key="2">
    <source>
        <dbReference type="ARBA" id="ARBA00022614"/>
    </source>
</evidence>
<dbReference type="SMART" id="SM00255">
    <property type="entry name" value="TIR"/>
    <property type="match status" value="1"/>
</dbReference>
<reference evidence="9 10" key="1">
    <citation type="journal article" date="2016" name="G3 (Bethesda)">
        <title>First Draft Assembly and Annotation of the Genome of a California Endemic Oak Quercus lobata Nee (Fagaceae).</title>
        <authorList>
            <person name="Sork V.L."/>
            <person name="Fitz-Gibbon S.T."/>
            <person name="Puiu D."/>
            <person name="Crepeau M."/>
            <person name="Gugger P.F."/>
            <person name="Sherman R."/>
            <person name="Stevens K."/>
            <person name="Langley C.H."/>
            <person name="Pellegrini M."/>
            <person name="Salzberg S.L."/>
        </authorList>
    </citation>
    <scope>NUCLEOTIDE SEQUENCE [LARGE SCALE GENOMIC DNA]</scope>
    <source>
        <strain evidence="9 10">cv. SW786</strain>
    </source>
</reference>
<evidence type="ECO:0000256" key="1">
    <source>
        <dbReference type="ARBA" id="ARBA00011982"/>
    </source>
</evidence>
<feature type="domain" description="TIR" evidence="8">
    <location>
        <begin position="21"/>
        <end position="187"/>
    </location>
</feature>
<dbReference type="InterPro" id="IPR000157">
    <property type="entry name" value="TIR_dom"/>
</dbReference>
<evidence type="ECO:0000313" key="9">
    <source>
        <dbReference type="EnsemblPlants" id="QL05p082177:mrna"/>
    </source>
</evidence>
<evidence type="ECO:0000256" key="3">
    <source>
        <dbReference type="ARBA" id="ARBA00022737"/>
    </source>
</evidence>
<dbReference type="GO" id="GO:0006952">
    <property type="term" value="P:defense response"/>
    <property type="evidence" value="ECO:0007669"/>
    <property type="project" value="InterPro"/>
</dbReference>
<dbReference type="InterPro" id="IPR003591">
    <property type="entry name" value="Leu-rich_rpt_typical-subtyp"/>
</dbReference>
<dbReference type="InterPro" id="IPR001611">
    <property type="entry name" value="Leu-rich_rpt"/>
</dbReference>
<keyword evidence="10" id="KW-1185">Reference proteome</keyword>
<dbReference type="Proteomes" id="UP000594261">
    <property type="component" value="Chromosome 5"/>
</dbReference>
<dbReference type="PANTHER" id="PTHR11017">
    <property type="entry name" value="LEUCINE-RICH REPEAT-CONTAINING PROTEIN"/>
    <property type="match status" value="1"/>
</dbReference>
<evidence type="ECO:0000256" key="4">
    <source>
        <dbReference type="ARBA" id="ARBA00022801"/>
    </source>
</evidence>
<keyword evidence="6" id="KW-0520">NAD</keyword>
<organism evidence="9 10">
    <name type="scientific">Quercus lobata</name>
    <name type="common">Valley oak</name>
    <dbReference type="NCBI Taxonomy" id="97700"/>
    <lineage>
        <taxon>Eukaryota</taxon>
        <taxon>Viridiplantae</taxon>
        <taxon>Streptophyta</taxon>
        <taxon>Embryophyta</taxon>
        <taxon>Tracheophyta</taxon>
        <taxon>Spermatophyta</taxon>
        <taxon>Magnoliopsida</taxon>
        <taxon>eudicotyledons</taxon>
        <taxon>Gunneridae</taxon>
        <taxon>Pentapetalae</taxon>
        <taxon>rosids</taxon>
        <taxon>fabids</taxon>
        <taxon>Fagales</taxon>
        <taxon>Fagaceae</taxon>
        <taxon>Quercus</taxon>
    </lineage>
</organism>
<dbReference type="SUPFAM" id="SSF52540">
    <property type="entry name" value="P-loop containing nucleoside triphosphate hydrolases"/>
    <property type="match status" value="1"/>
</dbReference>
<dbReference type="PROSITE" id="PS51450">
    <property type="entry name" value="LRR"/>
    <property type="match status" value="1"/>
</dbReference>
<evidence type="ECO:0000256" key="5">
    <source>
        <dbReference type="ARBA" id="ARBA00022821"/>
    </source>
</evidence>
<dbReference type="Pfam" id="PF20160">
    <property type="entry name" value="C-JID"/>
    <property type="match status" value="2"/>
</dbReference>
<dbReference type="InterPro" id="IPR058546">
    <property type="entry name" value="RPS4B/Roq1-like_LRR"/>
</dbReference>
<dbReference type="Pfam" id="PF00931">
    <property type="entry name" value="NB-ARC"/>
    <property type="match status" value="1"/>
</dbReference>
<dbReference type="Gene3D" id="3.80.10.10">
    <property type="entry name" value="Ribonuclease Inhibitor"/>
    <property type="match status" value="2"/>
</dbReference>
<keyword evidence="5" id="KW-0611">Plant defense</keyword>
<comment type="catalytic activity">
    <reaction evidence="7">
        <text>NAD(+) + H2O = ADP-D-ribose + nicotinamide + H(+)</text>
        <dbReference type="Rhea" id="RHEA:16301"/>
        <dbReference type="ChEBI" id="CHEBI:15377"/>
        <dbReference type="ChEBI" id="CHEBI:15378"/>
        <dbReference type="ChEBI" id="CHEBI:17154"/>
        <dbReference type="ChEBI" id="CHEBI:57540"/>
        <dbReference type="ChEBI" id="CHEBI:57967"/>
        <dbReference type="EC" id="3.2.2.6"/>
    </reaction>
    <physiologicalReaction direction="left-to-right" evidence="7">
        <dbReference type="Rhea" id="RHEA:16302"/>
    </physiologicalReaction>
</comment>
<dbReference type="EnsemblPlants" id="QL05p082177:mrna">
    <property type="protein sequence ID" value="QL05p082177:mrna"/>
    <property type="gene ID" value="QL05p082177"/>
</dbReference>
<name>A0A7N2LTH9_QUELO</name>